<dbReference type="SUPFAM" id="SSF81886">
    <property type="entry name" value="Helical scaffold and wing domains of SecA"/>
    <property type="match status" value="1"/>
</dbReference>
<dbReference type="InterPro" id="IPR011130">
    <property type="entry name" value="SecA_preprotein_X-link_dom"/>
</dbReference>
<protein>
    <recommendedName>
        <fullName evidence="15 16">Protein translocase subunit SecA</fullName>
        <ecNumber evidence="15">7.4.2.8</ecNumber>
    </recommendedName>
</protein>
<dbReference type="GO" id="GO:0017038">
    <property type="term" value="P:protein import"/>
    <property type="evidence" value="ECO:0007669"/>
    <property type="project" value="InterPro"/>
</dbReference>
<evidence type="ECO:0000256" key="13">
    <source>
        <dbReference type="ARBA" id="ARBA00023010"/>
    </source>
</evidence>
<dbReference type="InterPro" id="IPR027417">
    <property type="entry name" value="P-loop_NTPase"/>
</dbReference>
<comment type="similarity">
    <text evidence="3 15 16">Belongs to the SecA family.</text>
</comment>
<evidence type="ECO:0000259" key="18">
    <source>
        <dbReference type="PROSITE" id="PS51192"/>
    </source>
</evidence>
<keyword evidence="7" id="KW-0479">Metal-binding</keyword>
<keyword evidence="6 15" id="KW-0963">Cytoplasm</keyword>
<dbReference type="InterPro" id="IPR011115">
    <property type="entry name" value="SecA_DEAD"/>
</dbReference>
<dbReference type="InterPro" id="IPR044722">
    <property type="entry name" value="SecA_SF2_C"/>
</dbReference>
<dbReference type="NCBIfam" id="TIGR00963">
    <property type="entry name" value="secA"/>
    <property type="match status" value="1"/>
</dbReference>
<dbReference type="GO" id="GO:0008564">
    <property type="term" value="F:protein-exporting ATPase activity"/>
    <property type="evidence" value="ECO:0007669"/>
    <property type="project" value="UniProtKB-EC"/>
</dbReference>
<evidence type="ECO:0000256" key="5">
    <source>
        <dbReference type="ARBA" id="ARBA00022475"/>
    </source>
</evidence>
<dbReference type="FunFam" id="3.40.50.300:FF:000429">
    <property type="entry name" value="Preprotein translocase subunit SecA"/>
    <property type="match status" value="1"/>
</dbReference>
<evidence type="ECO:0000256" key="14">
    <source>
        <dbReference type="ARBA" id="ARBA00023136"/>
    </source>
</evidence>
<sequence>MIKFLFGSKNDRFLKKLRPIVEKINSFEPAMKELADEDFPARISQWKEEVASGKRTLDDLLPECFALVREAGWRVFEMRHFDVQLIGGIVLHQGKISEMKTGEGKTLVATLAVVLNALSGKGVHVVTVNDYLASRDAEWMGQLYNFLGLSVGVIVHGLTDEERQTAYNADITYGTNNEFGFDYLRDNMKFYKEQLVQRELNFAIVDEVDSILIDEARTPLIISGAADSASGLYRRIDALVPALKKSSPRDPEDKDTLPDGDFELDEKSKSVTLTDAGVERCEELLEIDNLFDPQNISLQHHILQALKAHHSFHRDVDYMVTDGQVVLVDEFTGRPMPGRRLSDGLHQAIEAKENVKVESENQTLASITFQNYFRMYDKLAGMTGTADTESVEFNQIYGLEVIVIPTHRPMVRKDHPDAIFKTQEEKYNAIALSIQECHKSGQPVLVGTVSIEKSELVSRLLKKLKVPHNVLNAKHHENEAQIVAEAGERGKVTIATNMAGRGTDIKLGEGVKELGGLHILGTERHESRRIDNQLRGRSGRQGDPGSSRFYLALDDDLMRLFGSDKLKGIMDRLGMEEGQAIENKMVSGAIEKSQTRVEGHNFEIRKQLLEYDDVMNQQRTAIYDLRRELMNAETMDEIVEEYAEDLFEDLLGPLQGGKDIDQETEETVRGRLEEIFDFNRFQEFRDGKIPSMDTAMQWYRDILSTLEASAPDHYQDILRYFLLETLDRNWKDHLLNMDHLRDGIGLRGYGQKDPKQEYKREGFELFQEMLYSIKENALRAFCHLRIESEVKEEEFQHETDENVQYHDNESAQKKQETVRRSAPKVGRNDPCPCGSGKKYKKCCGR</sequence>
<dbReference type="EC" id="7.4.2.8" evidence="15"/>
<dbReference type="GO" id="GO:0046872">
    <property type="term" value="F:metal ion binding"/>
    <property type="evidence" value="ECO:0007669"/>
    <property type="project" value="UniProtKB-KW"/>
</dbReference>
<keyword evidence="14 15" id="KW-0472">Membrane</keyword>
<dbReference type="GO" id="GO:0031522">
    <property type="term" value="C:cell envelope Sec protein transport complex"/>
    <property type="evidence" value="ECO:0007669"/>
    <property type="project" value="TreeGrafter"/>
</dbReference>
<dbReference type="SMART" id="SM00957">
    <property type="entry name" value="SecA_DEAD"/>
    <property type="match status" value="1"/>
</dbReference>
<comment type="catalytic activity">
    <reaction evidence="15">
        <text>ATP + H2O + cellular proteinSide 1 = ADP + phosphate + cellular proteinSide 2.</text>
        <dbReference type="EC" id="7.4.2.8"/>
    </reaction>
</comment>
<dbReference type="NCBIfam" id="NF006630">
    <property type="entry name" value="PRK09200.1"/>
    <property type="match status" value="1"/>
</dbReference>
<dbReference type="InterPro" id="IPR014018">
    <property type="entry name" value="SecA_motor_DEAD"/>
</dbReference>
<dbReference type="PRINTS" id="PR00906">
    <property type="entry name" value="SECA"/>
</dbReference>
<evidence type="ECO:0000256" key="11">
    <source>
        <dbReference type="ARBA" id="ARBA00022927"/>
    </source>
</evidence>
<evidence type="ECO:0000256" key="15">
    <source>
        <dbReference type="HAMAP-Rule" id="MF_01382"/>
    </source>
</evidence>
<dbReference type="Pfam" id="PF07516">
    <property type="entry name" value="SecA_SW"/>
    <property type="match status" value="1"/>
</dbReference>
<dbReference type="FunFam" id="3.90.1440.10:FF:000002">
    <property type="entry name" value="Protein translocase subunit SecA"/>
    <property type="match status" value="1"/>
</dbReference>
<evidence type="ECO:0000256" key="10">
    <source>
        <dbReference type="ARBA" id="ARBA00022840"/>
    </source>
</evidence>
<comment type="cofactor">
    <cofactor evidence="1">
        <name>Zn(2+)</name>
        <dbReference type="ChEBI" id="CHEBI:29105"/>
    </cofactor>
</comment>
<dbReference type="GO" id="GO:0043952">
    <property type="term" value="P:protein transport by the Sec complex"/>
    <property type="evidence" value="ECO:0007669"/>
    <property type="project" value="TreeGrafter"/>
</dbReference>
<evidence type="ECO:0000256" key="6">
    <source>
        <dbReference type="ARBA" id="ARBA00022490"/>
    </source>
</evidence>
<dbReference type="InterPro" id="IPR014001">
    <property type="entry name" value="Helicase_ATP-bd"/>
</dbReference>
<dbReference type="Pfam" id="PF01043">
    <property type="entry name" value="SecA_PP_bind"/>
    <property type="match status" value="1"/>
</dbReference>
<keyword evidence="22" id="KW-1185">Reference proteome</keyword>
<dbReference type="SUPFAM" id="SSF81767">
    <property type="entry name" value="Pre-protein crosslinking domain of SecA"/>
    <property type="match status" value="1"/>
</dbReference>
<evidence type="ECO:0000256" key="7">
    <source>
        <dbReference type="ARBA" id="ARBA00022723"/>
    </source>
</evidence>
<dbReference type="PROSITE" id="PS51194">
    <property type="entry name" value="HELICASE_CTER"/>
    <property type="match status" value="1"/>
</dbReference>
<feature type="region of interest" description="Disordered" evidence="17">
    <location>
        <begin position="244"/>
        <end position="263"/>
    </location>
</feature>
<dbReference type="InterPro" id="IPR036670">
    <property type="entry name" value="SecA_X-link_sf"/>
</dbReference>
<name>A0A6N6N2Y2_9BACT</name>
<keyword evidence="9" id="KW-0862">Zinc</keyword>
<dbReference type="GO" id="GO:0065002">
    <property type="term" value="P:intracellular protein transmembrane transport"/>
    <property type="evidence" value="ECO:0007669"/>
    <property type="project" value="UniProtKB-UniRule"/>
</dbReference>
<comment type="subcellular location">
    <subcellularLocation>
        <location evidence="15">Cell membrane</location>
        <topology evidence="15">Peripheral membrane protein</topology>
        <orientation evidence="15">Cytoplasmic side</orientation>
    </subcellularLocation>
    <subcellularLocation>
        <location evidence="15">Cytoplasm</location>
    </subcellularLocation>
    <subcellularLocation>
        <location evidence="2">Membrane</location>
        <topology evidence="2">Peripheral membrane protein</topology>
    </subcellularLocation>
    <text evidence="15">Distribution is 50-50.</text>
</comment>
<dbReference type="Gene3D" id="1.10.3060.10">
    <property type="entry name" value="Helical scaffold and wing domains of SecA"/>
    <property type="match status" value="1"/>
</dbReference>
<dbReference type="SMART" id="SM00958">
    <property type="entry name" value="SecA_PP_bind"/>
    <property type="match status" value="1"/>
</dbReference>
<dbReference type="CDD" id="cd18803">
    <property type="entry name" value="SF2_C_secA"/>
    <property type="match status" value="1"/>
</dbReference>
<evidence type="ECO:0000256" key="16">
    <source>
        <dbReference type="RuleBase" id="RU003874"/>
    </source>
</evidence>
<dbReference type="Pfam" id="PF21090">
    <property type="entry name" value="P-loop_SecA"/>
    <property type="match status" value="1"/>
</dbReference>
<dbReference type="GO" id="GO:0005524">
    <property type="term" value="F:ATP binding"/>
    <property type="evidence" value="ECO:0007669"/>
    <property type="project" value="UniProtKB-UniRule"/>
</dbReference>
<feature type="domain" description="Helicase C-terminal" evidence="19">
    <location>
        <begin position="414"/>
        <end position="589"/>
    </location>
</feature>
<dbReference type="GO" id="GO:0005829">
    <property type="term" value="C:cytosol"/>
    <property type="evidence" value="ECO:0007669"/>
    <property type="project" value="TreeGrafter"/>
</dbReference>
<feature type="region of interest" description="Disordered" evidence="17">
    <location>
        <begin position="793"/>
        <end position="834"/>
    </location>
</feature>
<dbReference type="PROSITE" id="PS51192">
    <property type="entry name" value="HELICASE_ATP_BIND_1"/>
    <property type="match status" value="1"/>
</dbReference>
<keyword evidence="12 15" id="KW-1278">Translocase</keyword>
<keyword evidence="13 15" id="KW-0811">Translocation</keyword>
<evidence type="ECO:0000256" key="17">
    <source>
        <dbReference type="SAM" id="MobiDB-lite"/>
    </source>
</evidence>
<gene>
    <name evidence="15 21" type="primary">secA</name>
    <name evidence="21" type="ORF">F8A88_09450</name>
</gene>
<dbReference type="AlphaFoldDB" id="A0A6N6N2Y2"/>
<dbReference type="InterPro" id="IPR000185">
    <property type="entry name" value="SecA"/>
</dbReference>
<evidence type="ECO:0000259" key="19">
    <source>
        <dbReference type="PROSITE" id="PS51194"/>
    </source>
</evidence>
<dbReference type="NCBIfam" id="NF009538">
    <property type="entry name" value="PRK12904.1"/>
    <property type="match status" value="1"/>
</dbReference>
<dbReference type="Pfam" id="PF07517">
    <property type="entry name" value="SecA_DEAD"/>
    <property type="match status" value="1"/>
</dbReference>
<comment type="subunit">
    <text evidence="15">Monomer and homodimer. Part of the essential Sec protein translocation apparatus which comprises SecA, SecYEG and auxiliary proteins SecDF. Other proteins may also be involved.</text>
</comment>
<feature type="binding site" evidence="15">
    <location>
        <begin position="102"/>
        <end position="106"/>
    </location>
    <ligand>
        <name>ATP</name>
        <dbReference type="ChEBI" id="CHEBI:30616"/>
    </ligand>
</feature>
<dbReference type="PROSITE" id="PS01312">
    <property type="entry name" value="SECA"/>
    <property type="match status" value="1"/>
</dbReference>
<dbReference type="Gene3D" id="3.40.50.300">
    <property type="entry name" value="P-loop containing nucleotide triphosphate hydrolases"/>
    <property type="match status" value="3"/>
</dbReference>
<dbReference type="InterPro" id="IPR011116">
    <property type="entry name" value="SecA_Wing/Scaffold"/>
</dbReference>
<evidence type="ECO:0000256" key="9">
    <source>
        <dbReference type="ARBA" id="ARBA00022833"/>
    </source>
</evidence>
<feature type="binding site" evidence="15">
    <location>
        <position position="84"/>
    </location>
    <ligand>
        <name>ATP</name>
        <dbReference type="ChEBI" id="CHEBI:30616"/>
    </ligand>
</feature>
<dbReference type="HAMAP" id="MF_01382">
    <property type="entry name" value="SecA"/>
    <property type="match status" value="1"/>
</dbReference>
<dbReference type="PANTHER" id="PTHR30612">
    <property type="entry name" value="SECA INNER MEMBRANE COMPONENT OF SEC PROTEIN SECRETION SYSTEM"/>
    <property type="match status" value="1"/>
</dbReference>
<keyword evidence="4 15" id="KW-0813">Transport</keyword>
<reference evidence="21 22" key="1">
    <citation type="journal article" date="2017" name="Int. J. Syst. Evol. Microbiol.">
        <title>Desulfovibrio senegalensis sp. nov., a mesophilic sulfate reducer isolated from marine sediment.</title>
        <authorList>
            <person name="Thioye A."/>
            <person name="Gam Z.B.A."/>
            <person name="Mbengue M."/>
            <person name="Cayol J.L."/>
            <person name="Joseph-Bartoli M."/>
            <person name="Toure-Kane C."/>
            <person name="Labat M."/>
        </authorList>
    </citation>
    <scope>NUCLEOTIDE SEQUENCE [LARGE SCALE GENOMIC DNA]</scope>
    <source>
        <strain evidence="21 22">DSM 101509</strain>
    </source>
</reference>
<dbReference type="Gene3D" id="3.90.1440.10">
    <property type="entry name" value="SecA, preprotein cross-linking domain"/>
    <property type="match status" value="1"/>
</dbReference>
<dbReference type="InterPro" id="IPR004027">
    <property type="entry name" value="SEC_C_motif"/>
</dbReference>
<evidence type="ECO:0000256" key="3">
    <source>
        <dbReference type="ARBA" id="ARBA00007650"/>
    </source>
</evidence>
<evidence type="ECO:0000256" key="8">
    <source>
        <dbReference type="ARBA" id="ARBA00022741"/>
    </source>
</evidence>
<dbReference type="GO" id="GO:0005886">
    <property type="term" value="C:plasma membrane"/>
    <property type="evidence" value="ECO:0007669"/>
    <property type="project" value="UniProtKB-SubCell"/>
</dbReference>
<dbReference type="RefSeq" id="WP_151150894.1">
    <property type="nucleotide sequence ID" value="NZ_WAIE01000003.1"/>
</dbReference>
<evidence type="ECO:0000256" key="2">
    <source>
        <dbReference type="ARBA" id="ARBA00004170"/>
    </source>
</evidence>
<feature type="domain" description="SecA family profile" evidence="20">
    <location>
        <begin position="1"/>
        <end position="582"/>
    </location>
</feature>
<comment type="caution">
    <text evidence="21">The sequence shown here is derived from an EMBL/GenBank/DDBJ whole genome shotgun (WGS) entry which is preliminary data.</text>
</comment>
<accession>A0A6N6N2Y2</accession>
<evidence type="ECO:0000256" key="12">
    <source>
        <dbReference type="ARBA" id="ARBA00022967"/>
    </source>
</evidence>
<evidence type="ECO:0000313" key="21">
    <source>
        <dbReference type="EMBL" id="KAB1441802.1"/>
    </source>
</evidence>
<dbReference type="SUPFAM" id="SSF52540">
    <property type="entry name" value="P-loop containing nucleoside triphosphate hydrolases"/>
    <property type="match status" value="2"/>
</dbReference>
<dbReference type="EMBL" id="WAIE01000003">
    <property type="protein sequence ID" value="KAB1441802.1"/>
    <property type="molecule type" value="Genomic_DNA"/>
</dbReference>
<organism evidence="21 22">
    <name type="scientific">Pseudodesulfovibrio senegalensis</name>
    <dbReference type="NCBI Taxonomy" id="1721087"/>
    <lineage>
        <taxon>Bacteria</taxon>
        <taxon>Pseudomonadati</taxon>
        <taxon>Thermodesulfobacteriota</taxon>
        <taxon>Desulfovibrionia</taxon>
        <taxon>Desulfovibrionales</taxon>
        <taxon>Desulfovibrionaceae</taxon>
    </lineage>
</organism>
<feature type="compositionally biased region" description="Basic and acidic residues" evidence="17">
    <location>
        <begin position="247"/>
        <end position="257"/>
    </location>
</feature>
<keyword evidence="8 15" id="KW-0547">Nucleotide-binding</keyword>
<dbReference type="PANTHER" id="PTHR30612:SF0">
    <property type="entry name" value="CHLOROPLAST PROTEIN-TRANSPORTING ATPASE"/>
    <property type="match status" value="1"/>
</dbReference>
<dbReference type="GO" id="GO:0006605">
    <property type="term" value="P:protein targeting"/>
    <property type="evidence" value="ECO:0007669"/>
    <property type="project" value="UniProtKB-UniRule"/>
</dbReference>
<feature type="domain" description="Helicase ATP-binding" evidence="18">
    <location>
        <begin position="86"/>
        <end position="249"/>
    </location>
</feature>
<keyword evidence="10 15" id="KW-0067">ATP-binding</keyword>
<feature type="compositionally biased region" description="Basic and acidic residues" evidence="17">
    <location>
        <begin position="793"/>
        <end position="819"/>
    </location>
</feature>
<proteinExistence type="inferred from homology"/>
<dbReference type="CDD" id="cd17928">
    <property type="entry name" value="DEXDc_SecA"/>
    <property type="match status" value="1"/>
</dbReference>
<feature type="binding site" evidence="15">
    <location>
        <position position="504"/>
    </location>
    <ligand>
        <name>ATP</name>
        <dbReference type="ChEBI" id="CHEBI:30616"/>
    </ligand>
</feature>
<keyword evidence="5 15" id="KW-1003">Cell membrane</keyword>
<evidence type="ECO:0000256" key="1">
    <source>
        <dbReference type="ARBA" id="ARBA00001947"/>
    </source>
</evidence>
<evidence type="ECO:0000313" key="22">
    <source>
        <dbReference type="Proteomes" id="UP000438699"/>
    </source>
</evidence>
<dbReference type="InterPro" id="IPR036266">
    <property type="entry name" value="SecA_Wing/Scaffold_sf"/>
</dbReference>
<dbReference type="PROSITE" id="PS51196">
    <property type="entry name" value="SECA_MOTOR_DEAD"/>
    <property type="match status" value="1"/>
</dbReference>
<keyword evidence="11 15" id="KW-0653">Protein transport</keyword>
<dbReference type="Pfam" id="PF02810">
    <property type="entry name" value="SEC-C"/>
    <property type="match status" value="1"/>
</dbReference>
<dbReference type="Proteomes" id="UP000438699">
    <property type="component" value="Unassembled WGS sequence"/>
</dbReference>
<dbReference type="InterPro" id="IPR020937">
    <property type="entry name" value="SecA_CS"/>
</dbReference>
<evidence type="ECO:0000256" key="4">
    <source>
        <dbReference type="ARBA" id="ARBA00022448"/>
    </source>
</evidence>
<comment type="function">
    <text evidence="15">Part of the Sec protein translocase complex. Interacts with the SecYEG preprotein conducting channel. Has a central role in coupling the hydrolysis of ATP to the transfer of proteins into and across the cell membrane, serving as an ATP-driven molecular motor driving the stepwise translocation of polypeptide chains across the membrane.</text>
</comment>
<dbReference type="OrthoDB" id="9805579at2"/>
<dbReference type="InterPro" id="IPR001650">
    <property type="entry name" value="Helicase_C-like"/>
</dbReference>
<evidence type="ECO:0000259" key="20">
    <source>
        <dbReference type="PROSITE" id="PS51196"/>
    </source>
</evidence>